<proteinExistence type="predicted"/>
<evidence type="ECO:0000256" key="4">
    <source>
        <dbReference type="ARBA" id="ARBA00023136"/>
    </source>
</evidence>
<evidence type="ECO:0000256" key="6">
    <source>
        <dbReference type="ARBA" id="ARBA00040995"/>
    </source>
</evidence>
<evidence type="ECO:0000256" key="1">
    <source>
        <dbReference type="ARBA" id="ARBA00004167"/>
    </source>
</evidence>
<keyword evidence="4 8" id="KW-0472">Membrane</keyword>
<keyword evidence="11" id="KW-1185">Reference proteome</keyword>
<evidence type="ECO:0000259" key="9">
    <source>
        <dbReference type="PROSITE" id="PS51782"/>
    </source>
</evidence>
<reference evidence="10" key="2">
    <citation type="submission" date="2025-08" db="UniProtKB">
        <authorList>
            <consortium name="Ensembl"/>
        </authorList>
    </citation>
    <scope>IDENTIFICATION</scope>
</reference>
<name>A0A493TLF1_ANAPP</name>
<evidence type="ECO:0000313" key="11">
    <source>
        <dbReference type="Proteomes" id="UP000016666"/>
    </source>
</evidence>
<dbReference type="OMA" id="ESYCVET"/>
<dbReference type="Proteomes" id="UP000016666">
    <property type="component" value="Unassembled WGS sequence"/>
</dbReference>
<feature type="compositionally biased region" description="Low complexity" evidence="7">
    <location>
        <begin position="26"/>
        <end position="45"/>
    </location>
</feature>
<dbReference type="AlphaFoldDB" id="A0A493TLF1"/>
<dbReference type="InterPro" id="IPR036779">
    <property type="entry name" value="LysM_dom_sf"/>
</dbReference>
<dbReference type="InterPro" id="IPR045030">
    <property type="entry name" value="LYSM1-4"/>
</dbReference>
<dbReference type="Gene3D" id="3.10.350.10">
    <property type="entry name" value="LysM domain"/>
    <property type="match status" value="1"/>
</dbReference>
<organism evidence="10 11">
    <name type="scientific">Anas platyrhynchos platyrhynchos</name>
    <name type="common">Northern mallard</name>
    <dbReference type="NCBI Taxonomy" id="8840"/>
    <lineage>
        <taxon>Eukaryota</taxon>
        <taxon>Metazoa</taxon>
        <taxon>Chordata</taxon>
        <taxon>Craniata</taxon>
        <taxon>Vertebrata</taxon>
        <taxon>Euteleostomi</taxon>
        <taxon>Archelosauria</taxon>
        <taxon>Archosauria</taxon>
        <taxon>Dinosauria</taxon>
        <taxon>Saurischia</taxon>
        <taxon>Theropoda</taxon>
        <taxon>Coelurosauria</taxon>
        <taxon>Aves</taxon>
        <taxon>Neognathae</taxon>
        <taxon>Galloanserae</taxon>
        <taxon>Anseriformes</taxon>
        <taxon>Anatidae</taxon>
        <taxon>Anatinae</taxon>
        <taxon>Anas</taxon>
    </lineage>
</organism>
<keyword evidence="2 8" id="KW-0812">Transmembrane</keyword>
<dbReference type="PANTHER" id="PTHR20932:SF7">
    <property type="entry name" value="AND PUTATIVE PEPTIDOGLYCAN-BINDING DOMAIN-CONTAINING PROTEIN 4-RELATED"/>
    <property type="match status" value="1"/>
</dbReference>
<feature type="region of interest" description="Disordered" evidence="7">
    <location>
        <begin position="225"/>
        <end position="285"/>
    </location>
</feature>
<dbReference type="Ensembl" id="ENSAPLT00000034717.1">
    <property type="protein sequence ID" value="ENSAPLP00000026679.1"/>
    <property type="gene ID" value="ENSAPLG00000025997.1"/>
</dbReference>
<feature type="transmembrane region" description="Helical" evidence="8">
    <location>
        <begin position="195"/>
        <end position="216"/>
    </location>
</feature>
<dbReference type="InterPro" id="IPR018392">
    <property type="entry name" value="LysM"/>
</dbReference>
<evidence type="ECO:0000256" key="7">
    <source>
        <dbReference type="SAM" id="MobiDB-lite"/>
    </source>
</evidence>
<evidence type="ECO:0000256" key="3">
    <source>
        <dbReference type="ARBA" id="ARBA00022989"/>
    </source>
</evidence>
<feature type="compositionally biased region" description="Polar residues" evidence="7">
    <location>
        <begin position="225"/>
        <end position="238"/>
    </location>
</feature>
<evidence type="ECO:0000313" key="10">
    <source>
        <dbReference type="Ensembl" id="ENSAPLP00000026679.1"/>
    </source>
</evidence>
<dbReference type="GeneTree" id="ENSGT00940000160583"/>
<protein>
    <recommendedName>
        <fullName evidence="6">LysM and putative peptidoglycan-binding domain-containing protein 4</fullName>
    </recommendedName>
</protein>
<sequence>MEAARSPPGRQPRAGPGPGPEERPRAGQLRPRGGEQRPPGAPRGRAGAVVLLQREVAEGDSLNKLALQYGCQVADIKRVNNFIREQDLYALKSIKIPVKPHGLLTESSQELRPAPAPHSPSGVTLVDLPEPEADAGGSEGSHLSDYFKGIDQSIQEAVRAEVQLNAEYCTEALERPLCESGKREPSTGADWGIQWWNAVFVMLLIGIVLPVFYIIYFKTQENGPAAHTSNTTLTSNISADGLEGKPLQSSEVEKNPKGEVQPNTAPPPSTDAHKPVTLPQVQSGG</sequence>
<feature type="region of interest" description="Disordered" evidence="7">
    <location>
        <begin position="1"/>
        <end position="45"/>
    </location>
</feature>
<feature type="domain" description="LysM" evidence="9">
    <location>
        <begin position="52"/>
        <end position="96"/>
    </location>
</feature>
<reference evidence="11" key="1">
    <citation type="submission" date="2017-10" db="EMBL/GenBank/DDBJ databases">
        <title>A new Pekin duck reference genome.</title>
        <authorList>
            <person name="Hou Z.-C."/>
            <person name="Zhou Z.-K."/>
            <person name="Zhu F."/>
            <person name="Hou S.-S."/>
        </authorList>
    </citation>
    <scope>NUCLEOTIDE SEQUENCE [LARGE SCALE GENOMIC DNA]</scope>
</reference>
<dbReference type="GO" id="GO:0016020">
    <property type="term" value="C:membrane"/>
    <property type="evidence" value="ECO:0007669"/>
    <property type="project" value="UniProtKB-SubCell"/>
</dbReference>
<gene>
    <name evidence="10" type="primary">LYSMD4</name>
</gene>
<evidence type="ECO:0000256" key="2">
    <source>
        <dbReference type="ARBA" id="ARBA00022692"/>
    </source>
</evidence>
<dbReference type="PANTHER" id="PTHR20932">
    <property type="entry name" value="LYSM AND PUTATIVE PEPTIDOGLYCAN-BINDING DOMAIN-CONTAINING PROTEIN"/>
    <property type="match status" value="1"/>
</dbReference>
<accession>A0A493TLF1</accession>
<dbReference type="SMART" id="SM00257">
    <property type="entry name" value="LysM"/>
    <property type="match status" value="1"/>
</dbReference>
<feature type="compositionally biased region" description="Low complexity" evidence="7">
    <location>
        <begin position="1"/>
        <end position="14"/>
    </location>
</feature>
<comment type="subcellular location">
    <subcellularLocation>
        <location evidence="1">Membrane</location>
        <topology evidence="1">Single-pass membrane protein</topology>
    </subcellularLocation>
</comment>
<dbReference type="CDD" id="cd00118">
    <property type="entry name" value="LysM"/>
    <property type="match status" value="1"/>
</dbReference>
<reference evidence="10" key="3">
    <citation type="submission" date="2025-09" db="UniProtKB">
        <authorList>
            <consortium name="Ensembl"/>
        </authorList>
    </citation>
    <scope>IDENTIFICATION</scope>
</reference>
<evidence type="ECO:0000256" key="5">
    <source>
        <dbReference type="ARBA" id="ARBA00023180"/>
    </source>
</evidence>
<keyword evidence="3 8" id="KW-1133">Transmembrane helix</keyword>
<dbReference type="PROSITE" id="PS51782">
    <property type="entry name" value="LYSM"/>
    <property type="match status" value="1"/>
</dbReference>
<dbReference type="STRING" id="8840.ENSAPLP00000026679"/>
<dbReference type="Pfam" id="PF01476">
    <property type="entry name" value="LysM"/>
    <property type="match status" value="1"/>
</dbReference>
<keyword evidence="5" id="KW-0325">Glycoprotein</keyword>
<evidence type="ECO:0000256" key="8">
    <source>
        <dbReference type="SAM" id="Phobius"/>
    </source>
</evidence>